<gene>
    <name evidence="1" type="ORF">Ctaglu_20710</name>
</gene>
<evidence type="ECO:0008006" key="3">
    <source>
        <dbReference type="Google" id="ProtNLM"/>
    </source>
</evidence>
<name>A0A401ULP3_9CLOT</name>
<dbReference type="OrthoDB" id="2396600at2"/>
<comment type="caution">
    <text evidence="1">The sequence shown here is derived from an EMBL/GenBank/DDBJ whole genome shotgun (WGS) entry which is preliminary data.</text>
</comment>
<protein>
    <recommendedName>
        <fullName evidence="3">Phage protein</fullName>
    </recommendedName>
</protein>
<dbReference type="Proteomes" id="UP000287872">
    <property type="component" value="Unassembled WGS sequence"/>
</dbReference>
<proteinExistence type="predicted"/>
<keyword evidence="2" id="KW-1185">Reference proteome</keyword>
<reference evidence="1 2" key="1">
    <citation type="submission" date="2018-11" db="EMBL/GenBank/DDBJ databases">
        <title>Genome sequencing and assembly of Clostridium tagluense strain A121.</title>
        <authorList>
            <person name="Murakami T."/>
            <person name="Segawa T."/>
            <person name="Shcherbakova V.A."/>
            <person name="Mori H."/>
            <person name="Yoshimura Y."/>
        </authorList>
    </citation>
    <scope>NUCLEOTIDE SEQUENCE [LARGE SCALE GENOMIC DNA]</scope>
    <source>
        <strain evidence="1 2">A121</strain>
    </source>
</reference>
<accession>A0A401ULP3</accession>
<dbReference type="AlphaFoldDB" id="A0A401ULP3"/>
<sequence>MANNLAEVIAKAKEVAQKILENEVAEAIIKLEQDHIQKDVYNAYTPKIYPRTGDLKKKENFKIERTLNGISVKNVTVHNGVNGEVKDIVDTVEYGRNYDFTGYAYSYEEPRPFVQNTKDELVASQLHVKVLREEMKKKGFNVR</sequence>
<organism evidence="1 2">
    <name type="scientific">Clostridium tagluense</name>
    <dbReference type="NCBI Taxonomy" id="360422"/>
    <lineage>
        <taxon>Bacteria</taxon>
        <taxon>Bacillati</taxon>
        <taxon>Bacillota</taxon>
        <taxon>Clostridia</taxon>
        <taxon>Eubacteriales</taxon>
        <taxon>Clostridiaceae</taxon>
        <taxon>Clostridium</taxon>
    </lineage>
</organism>
<dbReference type="EMBL" id="BHYK01000010">
    <property type="protein sequence ID" value="GCD10448.1"/>
    <property type="molecule type" value="Genomic_DNA"/>
</dbReference>
<evidence type="ECO:0000313" key="1">
    <source>
        <dbReference type="EMBL" id="GCD10448.1"/>
    </source>
</evidence>
<dbReference type="RefSeq" id="WP_125001104.1">
    <property type="nucleotide sequence ID" value="NZ_BHYK01000010.1"/>
</dbReference>
<evidence type="ECO:0000313" key="2">
    <source>
        <dbReference type="Proteomes" id="UP000287872"/>
    </source>
</evidence>